<organism evidence="8 9">
    <name type="scientific">Ilex paraguariensis</name>
    <name type="common">yerba mate</name>
    <dbReference type="NCBI Taxonomy" id="185542"/>
    <lineage>
        <taxon>Eukaryota</taxon>
        <taxon>Viridiplantae</taxon>
        <taxon>Streptophyta</taxon>
        <taxon>Embryophyta</taxon>
        <taxon>Tracheophyta</taxon>
        <taxon>Spermatophyta</taxon>
        <taxon>Magnoliopsida</taxon>
        <taxon>eudicotyledons</taxon>
        <taxon>Gunneridae</taxon>
        <taxon>Pentapetalae</taxon>
        <taxon>asterids</taxon>
        <taxon>campanulids</taxon>
        <taxon>Aquifoliales</taxon>
        <taxon>Aquifoliaceae</taxon>
        <taxon>Ilex</taxon>
    </lineage>
</organism>
<proteinExistence type="predicted"/>
<feature type="transmembrane region" description="Helical" evidence="6">
    <location>
        <begin position="58"/>
        <end position="79"/>
    </location>
</feature>
<protein>
    <recommendedName>
        <fullName evidence="7">Reticulon domain-containing protein</fullName>
    </recommendedName>
</protein>
<dbReference type="GO" id="GO:0005789">
    <property type="term" value="C:endoplasmic reticulum membrane"/>
    <property type="evidence" value="ECO:0007669"/>
    <property type="project" value="UniProtKB-SubCell"/>
</dbReference>
<keyword evidence="4 6" id="KW-1133">Transmembrane helix</keyword>
<accession>A0ABC8RUF4</accession>
<evidence type="ECO:0000313" key="8">
    <source>
        <dbReference type="EMBL" id="CAK9148604.1"/>
    </source>
</evidence>
<feature type="domain" description="Reticulon" evidence="7">
    <location>
        <begin position="18"/>
        <end position="93"/>
    </location>
</feature>
<dbReference type="Proteomes" id="UP001642360">
    <property type="component" value="Unassembled WGS sequence"/>
</dbReference>
<evidence type="ECO:0000256" key="4">
    <source>
        <dbReference type="ARBA" id="ARBA00022989"/>
    </source>
</evidence>
<gene>
    <name evidence="8" type="ORF">ILEXP_LOCUS16567</name>
</gene>
<feature type="transmembrane region" description="Helical" evidence="6">
    <location>
        <begin position="30"/>
        <end position="46"/>
    </location>
</feature>
<comment type="subcellular location">
    <subcellularLocation>
        <location evidence="1">Endoplasmic reticulum membrane</location>
        <topology evidence="1">Multi-pass membrane protein</topology>
    </subcellularLocation>
</comment>
<evidence type="ECO:0000256" key="1">
    <source>
        <dbReference type="ARBA" id="ARBA00004477"/>
    </source>
</evidence>
<dbReference type="PANTHER" id="PTHR10994">
    <property type="entry name" value="RETICULON"/>
    <property type="match status" value="1"/>
</dbReference>
<dbReference type="InterPro" id="IPR045064">
    <property type="entry name" value="Reticulon-like"/>
</dbReference>
<evidence type="ECO:0000256" key="3">
    <source>
        <dbReference type="ARBA" id="ARBA00022824"/>
    </source>
</evidence>
<keyword evidence="5 6" id="KW-0472">Membrane</keyword>
<evidence type="ECO:0000313" key="9">
    <source>
        <dbReference type="Proteomes" id="UP001642360"/>
    </source>
</evidence>
<dbReference type="PANTHER" id="PTHR10994:SF193">
    <property type="entry name" value="RETICULON-LIKE PROTEIN"/>
    <property type="match status" value="1"/>
</dbReference>
<keyword evidence="9" id="KW-1185">Reference proteome</keyword>
<dbReference type="Pfam" id="PF02453">
    <property type="entry name" value="Reticulon"/>
    <property type="match status" value="1"/>
</dbReference>
<dbReference type="AlphaFoldDB" id="A0ABC8RUF4"/>
<name>A0ABC8RUF4_9AQUA</name>
<sequence>MDFDEQSKVDKLLGSGKVAEILLWRDEKKSFTYFFTLVLLYYWFFLCGRTFISSAAKLLLLIAVILYGYHILPLNIFSFTIPRISLSSFEISEVAASLYFFKLIASCFLTIALGVALVLAFASLFVYEQYEEEIDGIATFLFKSVRKALGLLMKNLPMPVASFLCSSGMLQKKRLTTVKDQQ</sequence>
<feature type="transmembrane region" description="Helical" evidence="6">
    <location>
        <begin position="148"/>
        <end position="170"/>
    </location>
</feature>
<dbReference type="EMBL" id="CAUOFW020001770">
    <property type="protein sequence ID" value="CAK9148604.1"/>
    <property type="molecule type" value="Genomic_DNA"/>
</dbReference>
<keyword evidence="3" id="KW-0256">Endoplasmic reticulum</keyword>
<evidence type="ECO:0000256" key="6">
    <source>
        <dbReference type="SAM" id="Phobius"/>
    </source>
</evidence>
<feature type="transmembrane region" description="Helical" evidence="6">
    <location>
        <begin position="99"/>
        <end position="127"/>
    </location>
</feature>
<evidence type="ECO:0000256" key="2">
    <source>
        <dbReference type="ARBA" id="ARBA00022692"/>
    </source>
</evidence>
<dbReference type="InterPro" id="IPR003388">
    <property type="entry name" value="Reticulon"/>
</dbReference>
<evidence type="ECO:0000259" key="7">
    <source>
        <dbReference type="Pfam" id="PF02453"/>
    </source>
</evidence>
<reference evidence="8 9" key="1">
    <citation type="submission" date="2024-02" db="EMBL/GenBank/DDBJ databases">
        <authorList>
            <person name="Vignale AGUSTIN F."/>
            <person name="Sosa J E."/>
            <person name="Modenutti C."/>
        </authorList>
    </citation>
    <scope>NUCLEOTIDE SEQUENCE [LARGE SCALE GENOMIC DNA]</scope>
</reference>
<evidence type="ECO:0000256" key="5">
    <source>
        <dbReference type="ARBA" id="ARBA00023136"/>
    </source>
</evidence>
<keyword evidence="2 6" id="KW-0812">Transmembrane</keyword>
<comment type="caution">
    <text evidence="8">The sequence shown here is derived from an EMBL/GenBank/DDBJ whole genome shotgun (WGS) entry which is preliminary data.</text>
</comment>